<feature type="domain" description="PE" evidence="1">
    <location>
        <begin position="3"/>
        <end position="93"/>
    </location>
</feature>
<dbReference type="STRING" id="1440774.Y900_028410"/>
<comment type="caution">
    <text evidence="2">The sequence shown here is derived from an EMBL/GenBank/DDBJ whole genome shotgun (WGS) entry which is preliminary data.</text>
</comment>
<dbReference type="AlphaFoldDB" id="A0A064CBY6"/>
<dbReference type="Pfam" id="PF00934">
    <property type="entry name" value="PE"/>
    <property type="match status" value="1"/>
</dbReference>
<evidence type="ECO:0000313" key="2">
    <source>
        <dbReference type="EMBL" id="KDE97196.1"/>
    </source>
</evidence>
<dbReference type="SUPFAM" id="SSF140459">
    <property type="entry name" value="PE/PPE dimer-like"/>
    <property type="match status" value="1"/>
</dbReference>
<dbReference type="OrthoDB" id="4743263at2"/>
<reference evidence="2" key="1">
    <citation type="submission" date="2014-05" db="EMBL/GenBank/DDBJ databases">
        <title>Genome sequence of Mycobacterium aromaticivorans strain JS19b1T (= DSM 45407T).</title>
        <authorList>
            <person name="Kwak Y."/>
            <person name="Park G.-S."/>
            <person name="Li Q.X."/>
            <person name="Lee S.-E."/>
            <person name="Shin J.-H."/>
        </authorList>
    </citation>
    <scope>NUCLEOTIDE SEQUENCE [LARGE SCALE GENOMIC DNA]</scope>
    <source>
        <strain evidence="2">JS19b1</strain>
    </source>
</reference>
<keyword evidence="3" id="KW-1185">Reference proteome</keyword>
<accession>A0A064CBY6</accession>
<dbReference type="eggNOG" id="COG0657">
    <property type="taxonomic scope" value="Bacteria"/>
</dbReference>
<dbReference type="Proteomes" id="UP000022835">
    <property type="component" value="Unassembled WGS sequence"/>
</dbReference>
<dbReference type="EMBL" id="JALN02000002">
    <property type="protein sequence ID" value="KDE97196.1"/>
    <property type="molecule type" value="Genomic_DNA"/>
</dbReference>
<dbReference type="InterPro" id="IPR038332">
    <property type="entry name" value="PPE_sf"/>
</dbReference>
<dbReference type="RefSeq" id="WP_036348490.1">
    <property type="nucleotide sequence ID" value="NZ_JALN02000002.1"/>
</dbReference>
<organism evidence="2 3">
    <name type="scientific">Mycolicibacterium aromaticivorans JS19b1 = JCM 16368</name>
    <dbReference type="NCBI Taxonomy" id="1440774"/>
    <lineage>
        <taxon>Bacteria</taxon>
        <taxon>Bacillati</taxon>
        <taxon>Actinomycetota</taxon>
        <taxon>Actinomycetes</taxon>
        <taxon>Mycobacteriales</taxon>
        <taxon>Mycobacteriaceae</taxon>
        <taxon>Mycolicibacterium</taxon>
    </lineage>
</organism>
<evidence type="ECO:0000313" key="3">
    <source>
        <dbReference type="Proteomes" id="UP000022835"/>
    </source>
</evidence>
<dbReference type="Gene3D" id="1.10.287.850">
    <property type="entry name" value="HP0062-like domain"/>
    <property type="match status" value="1"/>
</dbReference>
<gene>
    <name evidence="2" type="ORF">Y900_028410</name>
</gene>
<proteinExistence type="predicted"/>
<evidence type="ECO:0000259" key="1">
    <source>
        <dbReference type="Pfam" id="PF00934"/>
    </source>
</evidence>
<name>A0A064CBY6_9MYCO</name>
<dbReference type="InterPro" id="IPR000084">
    <property type="entry name" value="PE-PGRS_N"/>
</dbReference>
<protein>
    <submittedName>
        <fullName evidence="2">PE family protein</fullName>
    </submittedName>
</protein>
<sequence length="98" mass="9522">MFVTTEPLEMGSTAGTLTALNSAFTSGNAAAAAPTTAVAPGQANETALLLSAAFGTHGSLYQAMAGMASAWHAMFAGALGTSGASYAATEAFNAVAAM</sequence>